<dbReference type="InterPro" id="IPR008972">
    <property type="entry name" value="Cupredoxin"/>
</dbReference>
<evidence type="ECO:0000256" key="4">
    <source>
        <dbReference type="SAM" id="SignalP"/>
    </source>
</evidence>
<keyword evidence="3" id="KW-0186">Copper</keyword>
<dbReference type="Pfam" id="PF07732">
    <property type="entry name" value="Cu-oxidase_3"/>
    <property type="match status" value="1"/>
</dbReference>
<dbReference type="RefSeq" id="WP_235313553.1">
    <property type="nucleotide sequence ID" value="NZ_JAKGAS010000008.1"/>
</dbReference>
<feature type="domain" description="Plastocyanin-like" evidence="5">
    <location>
        <begin position="27"/>
        <end position="139"/>
    </location>
</feature>
<protein>
    <submittedName>
        <fullName evidence="6">Multicopper oxidase domain-containing protein</fullName>
    </submittedName>
</protein>
<feature type="chain" id="PRO_5045365758" evidence="4">
    <location>
        <begin position="19"/>
        <end position="173"/>
    </location>
</feature>
<keyword evidence="2" id="KW-0560">Oxidoreductase</keyword>
<dbReference type="PANTHER" id="PTHR11709:SF394">
    <property type="entry name" value="FI03373P-RELATED"/>
    <property type="match status" value="1"/>
</dbReference>
<dbReference type="SUPFAM" id="SSF49503">
    <property type="entry name" value="Cupredoxins"/>
    <property type="match status" value="1"/>
</dbReference>
<keyword evidence="1" id="KW-0479">Metal-binding</keyword>
<evidence type="ECO:0000256" key="3">
    <source>
        <dbReference type="ARBA" id="ARBA00023008"/>
    </source>
</evidence>
<evidence type="ECO:0000313" key="6">
    <source>
        <dbReference type="EMBL" id="MCF2949453.1"/>
    </source>
</evidence>
<comment type="caution">
    <text evidence="6">The sequence shown here is derived from an EMBL/GenBank/DDBJ whole genome shotgun (WGS) entry which is preliminary data.</text>
</comment>
<evidence type="ECO:0000313" key="7">
    <source>
        <dbReference type="Proteomes" id="UP001521137"/>
    </source>
</evidence>
<dbReference type="EMBL" id="JAKGAS010000008">
    <property type="protein sequence ID" value="MCF2949453.1"/>
    <property type="molecule type" value="Genomic_DNA"/>
</dbReference>
<organism evidence="6 7">
    <name type="scientific">Paraglaciecola algarum</name>
    <dbReference type="NCBI Taxonomy" id="3050085"/>
    <lineage>
        <taxon>Bacteria</taxon>
        <taxon>Pseudomonadati</taxon>
        <taxon>Pseudomonadota</taxon>
        <taxon>Gammaproteobacteria</taxon>
        <taxon>Alteromonadales</taxon>
        <taxon>Alteromonadaceae</taxon>
        <taxon>Paraglaciecola</taxon>
    </lineage>
</organism>
<evidence type="ECO:0000259" key="5">
    <source>
        <dbReference type="Pfam" id="PF07732"/>
    </source>
</evidence>
<evidence type="ECO:0000256" key="2">
    <source>
        <dbReference type="ARBA" id="ARBA00023002"/>
    </source>
</evidence>
<accession>A0ABS9D950</accession>
<dbReference type="InterPro" id="IPR011707">
    <property type="entry name" value="Cu-oxidase-like_N"/>
</dbReference>
<sequence>MKIIFIFLCCVYVSAALAKDVHYQLNVDYKIVNFSGQPAQAMAVNDSIPGPVLEFTEGDIAKITVVNHTSDEASIHWHGLLLPQEQDGVPYLTYFPIEAGATFEYQFELKHAGTYWYHSHTRIDEQKGQYGAIVVHPKNGYQDDFEHDVVVQLSDWTDEDPLDVLKNLKKDGD</sequence>
<dbReference type="Proteomes" id="UP001521137">
    <property type="component" value="Unassembled WGS sequence"/>
</dbReference>
<proteinExistence type="predicted"/>
<keyword evidence="7" id="KW-1185">Reference proteome</keyword>
<keyword evidence="4" id="KW-0732">Signal</keyword>
<dbReference type="InterPro" id="IPR045087">
    <property type="entry name" value="Cu-oxidase_fam"/>
</dbReference>
<reference evidence="6 7" key="1">
    <citation type="submission" date="2022-01" db="EMBL/GenBank/DDBJ databases">
        <title>Paraglaciecola sp. G1-23.</title>
        <authorList>
            <person name="Jin M.S."/>
            <person name="Han D.M."/>
            <person name="Kim H.M."/>
            <person name="Jeon C.O."/>
        </authorList>
    </citation>
    <scope>NUCLEOTIDE SEQUENCE [LARGE SCALE GENOMIC DNA]</scope>
    <source>
        <strain evidence="6 7">G1-23</strain>
    </source>
</reference>
<gene>
    <name evidence="6" type="ORF">L0668_15140</name>
</gene>
<feature type="signal peptide" evidence="4">
    <location>
        <begin position="1"/>
        <end position="18"/>
    </location>
</feature>
<dbReference type="Gene3D" id="2.60.40.420">
    <property type="entry name" value="Cupredoxins - blue copper proteins"/>
    <property type="match status" value="1"/>
</dbReference>
<name>A0ABS9D950_9ALTE</name>
<evidence type="ECO:0000256" key="1">
    <source>
        <dbReference type="ARBA" id="ARBA00022723"/>
    </source>
</evidence>
<dbReference type="PANTHER" id="PTHR11709">
    <property type="entry name" value="MULTI-COPPER OXIDASE"/>
    <property type="match status" value="1"/>
</dbReference>